<proteinExistence type="predicted"/>
<evidence type="ECO:0000313" key="4">
    <source>
        <dbReference type="Proteomes" id="UP000269396"/>
    </source>
</evidence>
<keyword evidence="2" id="KW-1133">Transmembrane helix</keyword>
<sequence length="244" mass="28976">MNNVDPTFWSISWKFIPYGQTDDTKVVEMNENSNIQLLQPSYRCLGNSPINLSFVKFNENVTNLDKHNLLTKQIHASTYWKAQWLVLNSSMKQKSGAWQCWVQRSIHKNHSFTTGIPHIRWLTNEVHVKIIPRKYTYQLELIIELWRIIALIMAPLDIFLLFTLFTVGWYLAYYHERTSKSRGKSNNLRDVKESSTQFTQEQQNSDESEQIFIPTQYVDEFLRNSGIESYKEYVIRRNKKRTVK</sequence>
<keyword evidence="4" id="KW-1185">Reference proteome</keyword>
<keyword evidence="2" id="KW-0472">Membrane</keyword>
<accession>A0A183PA31</accession>
<organism evidence="3 4">
    <name type="scientific">Schistosoma mattheei</name>
    <dbReference type="NCBI Taxonomy" id="31246"/>
    <lineage>
        <taxon>Eukaryota</taxon>
        <taxon>Metazoa</taxon>
        <taxon>Spiralia</taxon>
        <taxon>Lophotrochozoa</taxon>
        <taxon>Platyhelminthes</taxon>
        <taxon>Trematoda</taxon>
        <taxon>Digenea</taxon>
        <taxon>Strigeidida</taxon>
        <taxon>Schistosomatoidea</taxon>
        <taxon>Schistosomatidae</taxon>
        <taxon>Schistosoma</taxon>
    </lineage>
</organism>
<gene>
    <name evidence="3" type="ORF">SMTD_LOCUS11217</name>
</gene>
<protein>
    <submittedName>
        <fullName evidence="3">Uncharacterized protein</fullName>
    </submittedName>
</protein>
<dbReference type="EMBL" id="UZAL01031263">
    <property type="protein sequence ID" value="VDP57454.1"/>
    <property type="molecule type" value="Genomic_DNA"/>
</dbReference>
<evidence type="ECO:0000313" key="3">
    <source>
        <dbReference type="EMBL" id="VDP57454.1"/>
    </source>
</evidence>
<evidence type="ECO:0000256" key="2">
    <source>
        <dbReference type="SAM" id="Phobius"/>
    </source>
</evidence>
<evidence type="ECO:0000256" key="1">
    <source>
        <dbReference type="SAM" id="MobiDB-lite"/>
    </source>
</evidence>
<feature type="compositionally biased region" description="Polar residues" evidence="1">
    <location>
        <begin position="194"/>
        <end position="203"/>
    </location>
</feature>
<feature type="transmembrane region" description="Helical" evidence="2">
    <location>
        <begin position="145"/>
        <end position="172"/>
    </location>
</feature>
<name>A0A183PA31_9TREM</name>
<dbReference type="Proteomes" id="UP000269396">
    <property type="component" value="Unassembled WGS sequence"/>
</dbReference>
<reference evidence="3 4" key="1">
    <citation type="submission" date="2018-11" db="EMBL/GenBank/DDBJ databases">
        <authorList>
            <consortium name="Pathogen Informatics"/>
        </authorList>
    </citation>
    <scope>NUCLEOTIDE SEQUENCE [LARGE SCALE GENOMIC DNA]</scope>
    <source>
        <strain>Denwood</strain>
        <strain evidence="4">Zambia</strain>
    </source>
</reference>
<dbReference type="AlphaFoldDB" id="A0A183PA31"/>
<feature type="region of interest" description="Disordered" evidence="1">
    <location>
        <begin position="181"/>
        <end position="207"/>
    </location>
</feature>
<keyword evidence="2" id="KW-0812">Transmembrane</keyword>